<dbReference type="AlphaFoldDB" id="A0AAX2RKI5"/>
<sequence length="72" mass="8071">MESVKKVAVVLDLHPEDYRRMREAADNANLPEGEFCGLALHRGIGLMLDLRRALPPCEPERNGVAIEAKCER</sequence>
<dbReference type="EMBL" id="SNSQ01000035">
    <property type="protein sequence ID" value="TEU41580.1"/>
    <property type="molecule type" value="Genomic_DNA"/>
</dbReference>
<protein>
    <submittedName>
        <fullName evidence="1">Uncharacterized protein</fullName>
    </submittedName>
</protein>
<comment type="caution">
    <text evidence="1">The sequence shown here is derived from an EMBL/GenBank/DDBJ whole genome shotgun (WGS) entry which is preliminary data.</text>
</comment>
<dbReference type="Proteomes" id="UP000298234">
    <property type="component" value="Unassembled WGS sequence"/>
</dbReference>
<evidence type="ECO:0000313" key="2">
    <source>
        <dbReference type="Proteomes" id="UP000298234"/>
    </source>
</evidence>
<name>A0AAX2RKI5_BURCE</name>
<reference evidence="1 2" key="1">
    <citation type="submission" date="2019-03" db="EMBL/GenBank/DDBJ databases">
        <title>Burkholderia cepacia outbreak.</title>
        <authorList>
            <person name="Farzana R."/>
            <person name="Walsh T.R."/>
        </authorList>
    </citation>
    <scope>NUCLEOTIDE SEQUENCE [LARGE SCALE GENOMIC DNA]</scope>
    <source>
        <strain evidence="2">d13</strain>
    </source>
</reference>
<evidence type="ECO:0000313" key="1">
    <source>
        <dbReference type="EMBL" id="TEU41580.1"/>
    </source>
</evidence>
<proteinExistence type="predicted"/>
<gene>
    <name evidence="1" type="ORF">E3D37_26540</name>
</gene>
<accession>A0AAX2RKI5</accession>
<organism evidence="1 2">
    <name type="scientific">Burkholderia cepacia</name>
    <name type="common">Pseudomonas cepacia</name>
    <dbReference type="NCBI Taxonomy" id="292"/>
    <lineage>
        <taxon>Bacteria</taxon>
        <taxon>Pseudomonadati</taxon>
        <taxon>Pseudomonadota</taxon>
        <taxon>Betaproteobacteria</taxon>
        <taxon>Burkholderiales</taxon>
        <taxon>Burkholderiaceae</taxon>
        <taxon>Burkholderia</taxon>
        <taxon>Burkholderia cepacia complex</taxon>
    </lineage>
</organism>
<dbReference type="RefSeq" id="WP_134256798.1">
    <property type="nucleotide sequence ID" value="NZ_SNSG01000032.1"/>
</dbReference>